<feature type="transmembrane region" description="Helical" evidence="1">
    <location>
        <begin position="96"/>
        <end position="124"/>
    </location>
</feature>
<feature type="transmembrane region" description="Helical" evidence="1">
    <location>
        <begin position="229"/>
        <end position="247"/>
    </location>
</feature>
<sequence length="252" mass="25982">MIRTAARAVDAERIKLLTLRSPLWAAAAAAVLSFALAALQASVSYGYAAMPVSTAAMGVAVFGVPVLMVVAAMTVTGEYRSGLIATTFTAIPRRTLVVCAKAVVAAAFSVVASAVMVFGSVMVARAAAAPGVAAGLTVSATMRFAAAIAVYAALTAVLGVGVAVLLRHTAGAVTVLLLWPLLIEPLLGNLPGRSVEIGPYLPFANVFRFLDVQWLFPEYPMHWGTLGSLGYFAAVVGVVFAAGLVMVNRRDA</sequence>
<feature type="transmembrane region" description="Helical" evidence="1">
    <location>
        <begin position="173"/>
        <end position="192"/>
    </location>
</feature>
<name>A0A378SEX9_9MYCO</name>
<keyword evidence="1" id="KW-1133">Transmembrane helix</keyword>
<organism evidence="2 3">
    <name type="scientific">Mycolicibacterium gilvum</name>
    <dbReference type="NCBI Taxonomy" id="1804"/>
    <lineage>
        <taxon>Bacteria</taxon>
        <taxon>Bacillati</taxon>
        <taxon>Actinomycetota</taxon>
        <taxon>Actinomycetes</taxon>
        <taxon>Mycobacteriales</taxon>
        <taxon>Mycobacteriaceae</taxon>
        <taxon>Mycolicibacterium</taxon>
    </lineage>
</organism>
<evidence type="ECO:0000313" key="2">
    <source>
        <dbReference type="EMBL" id="STZ41399.1"/>
    </source>
</evidence>
<keyword evidence="1" id="KW-0472">Membrane</keyword>
<evidence type="ECO:0000256" key="1">
    <source>
        <dbReference type="SAM" id="Phobius"/>
    </source>
</evidence>
<proteinExistence type="predicted"/>
<protein>
    <submittedName>
        <fullName evidence="2">Putative ABC transporter membrane protein</fullName>
    </submittedName>
</protein>
<keyword evidence="1" id="KW-0812">Transmembrane</keyword>
<gene>
    <name evidence="2" type="ORF">NCTC10742_00602</name>
</gene>
<feature type="transmembrane region" description="Helical" evidence="1">
    <location>
        <begin position="55"/>
        <end position="75"/>
    </location>
</feature>
<feature type="transmembrane region" description="Helical" evidence="1">
    <location>
        <begin position="21"/>
        <end position="43"/>
    </location>
</feature>
<dbReference type="RefSeq" id="WP_011891194.1">
    <property type="nucleotide sequence ID" value="NZ_JACKST010000010.1"/>
</dbReference>
<feature type="transmembrane region" description="Helical" evidence="1">
    <location>
        <begin position="144"/>
        <end position="166"/>
    </location>
</feature>
<dbReference type="EMBL" id="UGQM01000001">
    <property type="protein sequence ID" value="STZ41399.1"/>
    <property type="molecule type" value="Genomic_DNA"/>
</dbReference>
<dbReference type="AlphaFoldDB" id="A0A378SEX9"/>
<evidence type="ECO:0000313" key="3">
    <source>
        <dbReference type="Proteomes" id="UP000254291"/>
    </source>
</evidence>
<reference evidence="2 3" key="1">
    <citation type="submission" date="2018-06" db="EMBL/GenBank/DDBJ databases">
        <authorList>
            <consortium name="Pathogen Informatics"/>
            <person name="Doyle S."/>
        </authorList>
    </citation>
    <scope>NUCLEOTIDE SEQUENCE [LARGE SCALE GENOMIC DNA]</scope>
    <source>
        <strain evidence="2 3">NCTC10742</strain>
    </source>
</reference>
<accession>A0A378SEX9</accession>
<dbReference type="Proteomes" id="UP000254291">
    <property type="component" value="Unassembled WGS sequence"/>
</dbReference>